<proteinExistence type="predicted"/>
<keyword evidence="2" id="KW-1185">Reference proteome</keyword>
<evidence type="ECO:0000313" key="2">
    <source>
        <dbReference type="Proteomes" id="UP000054047"/>
    </source>
</evidence>
<gene>
    <name evidence="1" type="ORF">ANCDUO_23319</name>
</gene>
<sequence>MDIIATTVDDFPRRLKKCNEASGGDFEQHYLQQYIDIEKPRGLRGSFPLLISPKWANFLIDIQDIV</sequence>
<evidence type="ECO:0000313" key="1">
    <source>
        <dbReference type="EMBL" id="KIH46625.1"/>
    </source>
</evidence>
<dbReference type="EMBL" id="KN768800">
    <property type="protein sequence ID" value="KIH46625.1"/>
    <property type="molecule type" value="Genomic_DNA"/>
</dbReference>
<dbReference type="AlphaFoldDB" id="A0A0C2FDK1"/>
<organism evidence="1 2">
    <name type="scientific">Ancylostoma duodenale</name>
    <dbReference type="NCBI Taxonomy" id="51022"/>
    <lineage>
        <taxon>Eukaryota</taxon>
        <taxon>Metazoa</taxon>
        <taxon>Ecdysozoa</taxon>
        <taxon>Nematoda</taxon>
        <taxon>Chromadorea</taxon>
        <taxon>Rhabditida</taxon>
        <taxon>Rhabditina</taxon>
        <taxon>Rhabditomorpha</taxon>
        <taxon>Strongyloidea</taxon>
        <taxon>Ancylostomatidae</taxon>
        <taxon>Ancylostomatinae</taxon>
        <taxon>Ancylostoma</taxon>
    </lineage>
</organism>
<accession>A0A0C2FDK1</accession>
<dbReference type="Proteomes" id="UP000054047">
    <property type="component" value="Unassembled WGS sequence"/>
</dbReference>
<name>A0A0C2FDK1_9BILA</name>
<reference evidence="1 2" key="1">
    <citation type="submission" date="2013-12" db="EMBL/GenBank/DDBJ databases">
        <title>Draft genome of the parsitic nematode Ancylostoma duodenale.</title>
        <authorList>
            <person name="Mitreva M."/>
        </authorList>
    </citation>
    <scope>NUCLEOTIDE SEQUENCE [LARGE SCALE GENOMIC DNA]</scope>
    <source>
        <strain evidence="1 2">Zhejiang</strain>
    </source>
</reference>
<protein>
    <submittedName>
        <fullName evidence="1">Uncharacterized protein</fullName>
    </submittedName>
</protein>